<keyword evidence="1" id="KW-0812">Transmembrane</keyword>
<keyword evidence="3" id="KW-1185">Reference proteome</keyword>
<dbReference type="EMBL" id="RCZC01000001">
    <property type="protein sequence ID" value="TPG56131.1"/>
    <property type="molecule type" value="Genomic_DNA"/>
</dbReference>
<protein>
    <submittedName>
        <fullName evidence="2">Uncharacterized protein</fullName>
    </submittedName>
</protein>
<name>A0A502G3I8_9SPHN</name>
<evidence type="ECO:0000256" key="1">
    <source>
        <dbReference type="SAM" id="Phobius"/>
    </source>
</evidence>
<organism evidence="2 3">
    <name type="scientific">Sphingomonas glacialis</name>
    <dbReference type="NCBI Taxonomy" id="658225"/>
    <lineage>
        <taxon>Bacteria</taxon>
        <taxon>Pseudomonadati</taxon>
        <taxon>Pseudomonadota</taxon>
        <taxon>Alphaproteobacteria</taxon>
        <taxon>Sphingomonadales</taxon>
        <taxon>Sphingomonadaceae</taxon>
        <taxon>Sphingomonas</taxon>
    </lineage>
</organism>
<dbReference type="AlphaFoldDB" id="A0A502G3I8"/>
<evidence type="ECO:0000313" key="2">
    <source>
        <dbReference type="EMBL" id="TPG56131.1"/>
    </source>
</evidence>
<dbReference type="Proteomes" id="UP000319931">
    <property type="component" value="Unassembled WGS sequence"/>
</dbReference>
<gene>
    <name evidence="2" type="ORF">EAH76_00705</name>
</gene>
<comment type="caution">
    <text evidence="2">The sequence shown here is derived from an EMBL/GenBank/DDBJ whole genome shotgun (WGS) entry which is preliminary data.</text>
</comment>
<proteinExistence type="predicted"/>
<reference evidence="2 3" key="1">
    <citation type="journal article" date="2019" name="Environ. Microbiol.">
        <title>Species interactions and distinct microbial communities in high Arctic permafrost affected cryosols are associated with the CH4 and CO2 gas fluxes.</title>
        <authorList>
            <person name="Altshuler I."/>
            <person name="Hamel J."/>
            <person name="Turney S."/>
            <person name="Magnuson E."/>
            <person name="Levesque R."/>
            <person name="Greer C."/>
            <person name="Whyte L.G."/>
        </authorList>
    </citation>
    <scope>NUCLEOTIDE SEQUENCE [LARGE SCALE GENOMIC DNA]</scope>
    <source>
        <strain evidence="2 3">E6.1</strain>
    </source>
</reference>
<sequence length="59" mass="6646">MGWWIGAAGAMLVAVWAGVADWRRQRRDDLDAVGWIDWRTLHVLALVATALCAALAWRR</sequence>
<keyword evidence="1" id="KW-1133">Transmembrane helix</keyword>
<feature type="transmembrane region" description="Helical" evidence="1">
    <location>
        <begin position="41"/>
        <end position="57"/>
    </location>
</feature>
<accession>A0A502G3I8</accession>
<keyword evidence="1" id="KW-0472">Membrane</keyword>
<dbReference type="OrthoDB" id="7585827at2"/>
<evidence type="ECO:0000313" key="3">
    <source>
        <dbReference type="Proteomes" id="UP000319931"/>
    </source>
</evidence>
<dbReference type="RefSeq" id="WP_140846763.1">
    <property type="nucleotide sequence ID" value="NZ_RCZC01000001.1"/>
</dbReference>